<sequence>MRRGGPAIHVSAGRAVRQAHRESIGEAALHLTGTDEALCGVLRGPHLRPSITALHARRHQHATAFPLLLIYSCIKRIPEQFLTDDFSRDGTNGTAGVMAAIKFFCVCGCQSRSCCGTVECHAEVVKRESLAQCRLEVVPLVAGPASFGGGDGRARDWPGSRASLQPARASKDAIGP</sequence>
<proteinExistence type="predicted"/>
<feature type="region of interest" description="Disordered" evidence="1">
    <location>
        <begin position="149"/>
        <end position="176"/>
    </location>
</feature>
<gene>
    <name evidence="2" type="ORF">E2C01_096702</name>
</gene>
<dbReference type="Proteomes" id="UP000324222">
    <property type="component" value="Unassembled WGS sequence"/>
</dbReference>
<comment type="caution">
    <text evidence="2">The sequence shown here is derived from an EMBL/GenBank/DDBJ whole genome shotgun (WGS) entry which is preliminary data.</text>
</comment>
<accession>A0A5B7K3K5</accession>
<organism evidence="2 3">
    <name type="scientific">Portunus trituberculatus</name>
    <name type="common">Swimming crab</name>
    <name type="synonym">Neptunus trituberculatus</name>
    <dbReference type="NCBI Taxonomy" id="210409"/>
    <lineage>
        <taxon>Eukaryota</taxon>
        <taxon>Metazoa</taxon>
        <taxon>Ecdysozoa</taxon>
        <taxon>Arthropoda</taxon>
        <taxon>Crustacea</taxon>
        <taxon>Multicrustacea</taxon>
        <taxon>Malacostraca</taxon>
        <taxon>Eumalacostraca</taxon>
        <taxon>Eucarida</taxon>
        <taxon>Decapoda</taxon>
        <taxon>Pleocyemata</taxon>
        <taxon>Brachyura</taxon>
        <taxon>Eubrachyura</taxon>
        <taxon>Portunoidea</taxon>
        <taxon>Portunidae</taxon>
        <taxon>Portuninae</taxon>
        <taxon>Portunus</taxon>
    </lineage>
</organism>
<keyword evidence="3" id="KW-1185">Reference proteome</keyword>
<evidence type="ECO:0000313" key="3">
    <source>
        <dbReference type="Proteomes" id="UP000324222"/>
    </source>
</evidence>
<dbReference type="EMBL" id="VSRR010126083">
    <property type="protein sequence ID" value="MPD01184.1"/>
    <property type="molecule type" value="Genomic_DNA"/>
</dbReference>
<evidence type="ECO:0000256" key="1">
    <source>
        <dbReference type="SAM" id="MobiDB-lite"/>
    </source>
</evidence>
<dbReference type="AlphaFoldDB" id="A0A5B7K3K5"/>
<evidence type="ECO:0000313" key="2">
    <source>
        <dbReference type="EMBL" id="MPD01184.1"/>
    </source>
</evidence>
<reference evidence="2 3" key="1">
    <citation type="submission" date="2019-05" db="EMBL/GenBank/DDBJ databases">
        <title>Another draft genome of Portunus trituberculatus and its Hox gene families provides insights of decapod evolution.</title>
        <authorList>
            <person name="Jeong J.-H."/>
            <person name="Song I."/>
            <person name="Kim S."/>
            <person name="Choi T."/>
            <person name="Kim D."/>
            <person name="Ryu S."/>
            <person name="Kim W."/>
        </authorList>
    </citation>
    <scope>NUCLEOTIDE SEQUENCE [LARGE SCALE GENOMIC DNA]</scope>
    <source>
        <tissue evidence="2">Muscle</tissue>
    </source>
</reference>
<protein>
    <submittedName>
        <fullName evidence="2">Uncharacterized protein</fullName>
    </submittedName>
</protein>
<name>A0A5B7K3K5_PORTR</name>